<protein>
    <submittedName>
        <fullName evidence="1">Uncharacterized protein</fullName>
    </submittedName>
</protein>
<evidence type="ECO:0000313" key="2">
    <source>
        <dbReference type="Proteomes" id="UP001597231"/>
    </source>
</evidence>
<sequence length="162" mass="18130">MNFESFTGRVMEMNDFSVQMNNTGSGCYKMFTVADREGAVVNFVIEPGTYFVDHVLVKVGDIVTGYYDADAPTPFIYPPQYRAIVMAKEKSGQFVKVDHFNRQLVSSDGTLKLNLTRSTPILLENGQSFSGRPENRELVVVYSNTTRSMPAQTTPHKVIVLC</sequence>
<organism evidence="1 2">
    <name type="scientific">Sporosarcina contaminans</name>
    <dbReference type="NCBI Taxonomy" id="633403"/>
    <lineage>
        <taxon>Bacteria</taxon>
        <taxon>Bacillati</taxon>
        <taxon>Bacillota</taxon>
        <taxon>Bacilli</taxon>
        <taxon>Bacillales</taxon>
        <taxon>Caryophanaceae</taxon>
        <taxon>Sporosarcina</taxon>
    </lineage>
</organism>
<keyword evidence="2" id="KW-1185">Reference proteome</keyword>
<gene>
    <name evidence="1" type="ORF">ACFQ38_07830</name>
</gene>
<comment type="caution">
    <text evidence="1">The sequence shown here is derived from an EMBL/GenBank/DDBJ whole genome shotgun (WGS) entry which is preliminary data.</text>
</comment>
<name>A0ABW3TW35_9BACL</name>
<accession>A0ABW3TW35</accession>
<evidence type="ECO:0000313" key="1">
    <source>
        <dbReference type="EMBL" id="MFD1205011.1"/>
    </source>
</evidence>
<dbReference type="Proteomes" id="UP001597231">
    <property type="component" value="Unassembled WGS sequence"/>
</dbReference>
<proteinExistence type="predicted"/>
<reference evidence="2" key="1">
    <citation type="journal article" date="2019" name="Int. J. Syst. Evol. Microbiol.">
        <title>The Global Catalogue of Microorganisms (GCM) 10K type strain sequencing project: providing services to taxonomists for standard genome sequencing and annotation.</title>
        <authorList>
            <consortium name="The Broad Institute Genomics Platform"/>
            <consortium name="The Broad Institute Genome Sequencing Center for Infectious Disease"/>
            <person name="Wu L."/>
            <person name="Ma J."/>
        </authorList>
    </citation>
    <scope>NUCLEOTIDE SEQUENCE [LARGE SCALE GENOMIC DNA]</scope>
    <source>
        <strain evidence="2">CCUG 53915</strain>
    </source>
</reference>
<dbReference type="EMBL" id="JBHTLT010000037">
    <property type="protein sequence ID" value="MFD1205011.1"/>
    <property type="molecule type" value="Genomic_DNA"/>
</dbReference>
<dbReference type="RefSeq" id="WP_336824499.1">
    <property type="nucleotide sequence ID" value="NZ_JBHTLT010000037.1"/>
</dbReference>